<dbReference type="Proteomes" id="UP000662200">
    <property type="component" value="Unassembled WGS sequence"/>
</dbReference>
<dbReference type="AlphaFoldDB" id="A0A8J3BP88"/>
<evidence type="ECO:0000313" key="2">
    <source>
        <dbReference type="EMBL" id="GGK25911.1"/>
    </source>
</evidence>
<reference evidence="2" key="2">
    <citation type="submission" date="2020-09" db="EMBL/GenBank/DDBJ databases">
        <authorList>
            <person name="Sun Q."/>
            <person name="Ohkuma M."/>
        </authorList>
    </citation>
    <scope>NUCLEOTIDE SEQUENCE</scope>
    <source>
        <strain evidence="2">JCM 3091</strain>
    </source>
</reference>
<keyword evidence="1" id="KW-0732">Signal</keyword>
<organism evidence="2 3">
    <name type="scientific">Pilimelia terevasa</name>
    <dbReference type="NCBI Taxonomy" id="53372"/>
    <lineage>
        <taxon>Bacteria</taxon>
        <taxon>Bacillati</taxon>
        <taxon>Actinomycetota</taxon>
        <taxon>Actinomycetes</taxon>
        <taxon>Micromonosporales</taxon>
        <taxon>Micromonosporaceae</taxon>
        <taxon>Pilimelia</taxon>
    </lineage>
</organism>
<dbReference type="RefSeq" id="WP_189113775.1">
    <property type="nucleotide sequence ID" value="NZ_BMQC01000005.1"/>
</dbReference>
<proteinExistence type="predicted"/>
<protein>
    <recommendedName>
        <fullName evidence="4">Peptidase M10 metallopeptidase domain-containing protein</fullName>
    </recommendedName>
</protein>
<evidence type="ECO:0000313" key="3">
    <source>
        <dbReference type="Proteomes" id="UP000662200"/>
    </source>
</evidence>
<dbReference type="EMBL" id="BMQC01000005">
    <property type="protein sequence ID" value="GGK25911.1"/>
    <property type="molecule type" value="Genomic_DNA"/>
</dbReference>
<feature type="chain" id="PRO_5035231675" description="Peptidase M10 metallopeptidase domain-containing protein" evidence="1">
    <location>
        <begin position="29"/>
        <end position="176"/>
    </location>
</feature>
<feature type="signal peptide" evidence="1">
    <location>
        <begin position="1"/>
        <end position="28"/>
    </location>
</feature>
<accession>A0A8J3BP88</accession>
<dbReference type="SUPFAM" id="SSF55486">
    <property type="entry name" value="Metalloproteases ('zincins'), catalytic domain"/>
    <property type="match status" value="1"/>
</dbReference>
<reference evidence="2" key="1">
    <citation type="journal article" date="2014" name="Int. J. Syst. Evol. Microbiol.">
        <title>Complete genome sequence of Corynebacterium casei LMG S-19264T (=DSM 44701T), isolated from a smear-ripened cheese.</title>
        <authorList>
            <consortium name="US DOE Joint Genome Institute (JGI-PGF)"/>
            <person name="Walter F."/>
            <person name="Albersmeier A."/>
            <person name="Kalinowski J."/>
            <person name="Ruckert C."/>
        </authorList>
    </citation>
    <scope>NUCLEOTIDE SEQUENCE</scope>
    <source>
        <strain evidence="2">JCM 3091</strain>
    </source>
</reference>
<dbReference type="Gene3D" id="3.40.390.10">
    <property type="entry name" value="Collagenase (Catalytic Domain)"/>
    <property type="match status" value="1"/>
</dbReference>
<dbReference type="InterPro" id="IPR024079">
    <property type="entry name" value="MetalloPept_cat_dom_sf"/>
</dbReference>
<comment type="caution">
    <text evidence="2">The sequence shown here is derived from an EMBL/GenBank/DDBJ whole genome shotgun (WGS) entry which is preliminary data.</text>
</comment>
<keyword evidence="3" id="KW-1185">Reference proteome</keyword>
<gene>
    <name evidence="2" type="ORF">GCM10010124_18040</name>
</gene>
<evidence type="ECO:0000256" key="1">
    <source>
        <dbReference type="SAM" id="SignalP"/>
    </source>
</evidence>
<name>A0A8J3BP88_9ACTN</name>
<dbReference type="GO" id="GO:0008237">
    <property type="term" value="F:metallopeptidase activity"/>
    <property type="evidence" value="ECO:0007669"/>
    <property type="project" value="InterPro"/>
</dbReference>
<sequence length="176" mass="19114">MRFGVRRILAAAVVGALGAGTMAAPAAAATRVTYVNVSAGVKARWGVGAAVRALDRYAGSTARFGPCRSGAKCIVIREARRTPCDRYTRAGWAAGCADLAHRTWLARRYTITLNPRLRDPGDRSRAARHELGHVYGLAWHHAGDCRLMMYPTTRCPDGRPTLGRLTSADLRRVRAN</sequence>
<evidence type="ECO:0008006" key="4">
    <source>
        <dbReference type="Google" id="ProtNLM"/>
    </source>
</evidence>